<feature type="compositionally biased region" description="Polar residues" evidence="7">
    <location>
        <begin position="1"/>
        <end position="12"/>
    </location>
</feature>
<dbReference type="PANTHER" id="PTHR31944:SF131">
    <property type="entry name" value="HEME-RESPONSIVE ZINC FINGER TRANSCRIPTION FACTOR HAP1"/>
    <property type="match status" value="1"/>
</dbReference>
<dbReference type="InterPro" id="IPR001138">
    <property type="entry name" value="Zn2Cys6_DnaBD"/>
</dbReference>
<dbReference type="GO" id="GO:0006351">
    <property type="term" value="P:DNA-templated transcription"/>
    <property type="evidence" value="ECO:0007669"/>
    <property type="project" value="InterPro"/>
</dbReference>
<keyword evidence="6" id="KW-0539">Nucleus</keyword>
<reference evidence="10 11" key="1">
    <citation type="journal article" date="2016" name="Genome Announc.">
        <title>Draft Whole-Genome Sequence of Trichoderma gamsii T6085, a Promising Biocontrol Agent of Fusarium Head Blight on Wheat.</title>
        <authorList>
            <person name="Baroncelli R."/>
            <person name="Zapparata A."/>
            <person name="Piaggeschi G."/>
            <person name="Sarrocco S."/>
            <person name="Vannacci G."/>
        </authorList>
    </citation>
    <scope>NUCLEOTIDE SEQUENCE [LARGE SCALE GENOMIC DNA]</scope>
    <source>
        <strain evidence="10 11">T6085</strain>
    </source>
</reference>
<sequence>MASMHTYPSITDSGVAPSPAAVGVDASNPSDGASPYDTSSMSQQPSPRQLPHQHLGLVTQSSQQQLHQQAQKQQQQQQQQQQQPAQRSVKRPRPVKSCTECRKRKLRCDRACPCSQCHKANRECKYAPDQESANLSDGSDAEAAEPSRPAKRNFSHSTIPPMASSPYNEAPSAARSTRPTDSTSLPMLEDLSIRMERLEKHVLVRSTSRSDLGGPRIVAAAPETIRGLTVKRDALRTRYFGQNDPRVLLNLFDDAKAYVAHNCQREPFTSFEVLHKHIRSESAKALTPITVFVESMMPIHKRMTDILPKKSICDRLVTAYIETSETQYRIIHVPTFAEQYNQYWEGKPQPEHFLPQMLSVIAVSSRYESKSRGLATERIEGVHIPTACALVRIWLDSLKGKQLVELATLQAEVLLLLAQRMIITRPQDSWNHLGFVVRMAMSMGLHRDPSEFEPRMTPFHGEIRRRLWFTVLDMDLYMSILANMPCLVREGDYTCRPPRNLDDSELFPEMTELPPSRPLDQVTDSQMQVYASMTLPTRMKVAHMINRIDTIRDYQEVLDVGGKLERFIEDINYIFPRHALNDIGKSRLWRNRVILDMHVRRPLLALYRPFAMAAPEAPTLISRAYLRSCMVILKYLDELDPTLPHFDDIYQMYMQLLKRDIIQASLSVCYFIKSAIRPSANSSMLAQHGLRASPGPSDDMPSYIPFPNYVPDDLMLWSPSRLISTVQKIIELLVGQVRGSDLKDILCVAVVLESVRKADVRSEEITNTMFDLLNACLRATNMTAEKLRNPSLGNVNEYQRDAYAHGRMPYIQQGYGMGGMSDPTQEFGGWIMWDGWD</sequence>
<evidence type="ECO:0000256" key="2">
    <source>
        <dbReference type="ARBA" id="ARBA00022833"/>
    </source>
</evidence>
<dbReference type="InterPro" id="IPR051430">
    <property type="entry name" value="Fungal_TF_Env_Response"/>
</dbReference>
<dbReference type="EMBL" id="MTYH01000069">
    <property type="protein sequence ID" value="PNP40399.1"/>
    <property type="molecule type" value="Genomic_DNA"/>
</dbReference>
<dbReference type="Proteomes" id="UP000054821">
    <property type="component" value="Unassembled WGS sequence"/>
</dbReference>
<keyword evidence="11" id="KW-1185">Reference proteome</keyword>
<dbReference type="GO" id="GO:0001228">
    <property type="term" value="F:DNA-binding transcription activator activity, RNA polymerase II-specific"/>
    <property type="evidence" value="ECO:0007669"/>
    <property type="project" value="TreeGrafter"/>
</dbReference>
<dbReference type="GO" id="GO:0005634">
    <property type="term" value="C:nucleus"/>
    <property type="evidence" value="ECO:0007669"/>
    <property type="project" value="TreeGrafter"/>
</dbReference>
<dbReference type="Proteomes" id="UP000236546">
    <property type="component" value="Unassembled WGS sequence"/>
</dbReference>
<feature type="compositionally biased region" description="Low complexity" evidence="7">
    <location>
        <begin position="60"/>
        <end position="86"/>
    </location>
</feature>
<dbReference type="InterPro" id="IPR007219">
    <property type="entry name" value="XnlR_reg_dom"/>
</dbReference>
<dbReference type="STRING" id="398673.A0A2K0T4D9"/>
<accession>A0A2K0T4D9</accession>
<dbReference type="OrthoDB" id="5414787at2759"/>
<dbReference type="Pfam" id="PF00172">
    <property type="entry name" value="Zn_clus"/>
    <property type="match status" value="1"/>
</dbReference>
<feature type="region of interest" description="Disordered" evidence="7">
    <location>
        <begin position="1"/>
        <end position="100"/>
    </location>
</feature>
<evidence type="ECO:0000313" key="11">
    <source>
        <dbReference type="Proteomes" id="UP000054821"/>
    </source>
</evidence>
<evidence type="ECO:0000256" key="4">
    <source>
        <dbReference type="ARBA" id="ARBA00023125"/>
    </source>
</evidence>
<gene>
    <name evidence="10" type="ORF">TGAM01_v204989</name>
    <name evidence="9" type="ORF">TGAMA5MH_07726</name>
</gene>
<feature type="region of interest" description="Disordered" evidence="7">
    <location>
        <begin position="125"/>
        <end position="186"/>
    </location>
</feature>
<feature type="compositionally biased region" description="Polar residues" evidence="7">
    <location>
        <begin position="27"/>
        <end position="47"/>
    </location>
</feature>
<keyword evidence="2" id="KW-0862">Zinc</keyword>
<dbReference type="PROSITE" id="PS00463">
    <property type="entry name" value="ZN2_CY6_FUNGAL_1"/>
    <property type="match status" value="1"/>
</dbReference>
<keyword evidence="4" id="KW-0238">DNA-binding</keyword>
<feature type="compositionally biased region" description="Polar residues" evidence="7">
    <location>
        <begin position="174"/>
        <end position="185"/>
    </location>
</feature>
<evidence type="ECO:0000259" key="8">
    <source>
        <dbReference type="PROSITE" id="PS50048"/>
    </source>
</evidence>
<evidence type="ECO:0000256" key="3">
    <source>
        <dbReference type="ARBA" id="ARBA00023015"/>
    </source>
</evidence>
<dbReference type="SMART" id="SM00066">
    <property type="entry name" value="GAL4"/>
    <property type="match status" value="1"/>
</dbReference>
<dbReference type="CDD" id="cd00067">
    <property type="entry name" value="GAL4"/>
    <property type="match status" value="1"/>
</dbReference>
<protein>
    <recommendedName>
        <fullName evidence="8">Zn(2)-C6 fungal-type domain-containing protein</fullName>
    </recommendedName>
</protein>
<evidence type="ECO:0000256" key="7">
    <source>
        <dbReference type="SAM" id="MobiDB-lite"/>
    </source>
</evidence>
<name>A0A2K0T4D9_9HYPO</name>
<dbReference type="AlphaFoldDB" id="A0A2K0T4D9"/>
<evidence type="ECO:0000313" key="10">
    <source>
        <dbReference type="EMBL" id="PON26045.1"/>
    </source>
</evidence>
<dbReference type="EMBL" id="JPDN02000015">
    <property type="protein sequence ID" value="PON26045.1"/>
    <property type="molecule type" value="Genomic_DNA"/>
</dbReference>
<reference evidence="9 12" key="2">
    <citation type="submission" date="2017-02" db="EMBL/GenBank/DDBJ databases">
        <title>Genomes of Trichoderma spp. with biocontrol activity.</title>
        <authorList>
            <person name="Gardiner D."/>
            <person name="Kazan K."/>
            <person name="Vos C."/>
            <person name="Harvey P."/>
        </authorList>
    </citation>
    <scope>NUCLEOTIDE SEQUENCE [LARGE SCALE GENOMIC DNA]</scope>
    <source>
        <strain evidence="9 12">A5MH</strain>
    </source>
</reference>
<dbReference type="CDD" id="cd12148">
    <property type="entry name" value="fungal_TF_MHR"/>
    <property type="match status" value="1"/>
</dbReference>
<dbReference type="GeneID" id="29983640"/>
<reference evidence="10" key="3">
    <citation type="submission" date="2017-08" db="EMBL/GenBank/DDBJ databases">
        <title>Trichoderma gamsii strain T6085, whole genome shotgun sequencing project.</title>
        <authorList>
            <person name="Baroncelli R."/>
        </authorList>
    </citation>
    <scope>NUCLEOTIDE SEQUENCE</scope>
    <source>
        <strain evidence="10">T6085</strain>
    </source>
</reference>
<keyword evidence="3" id="KW-0805">Transcription regulation</keyword>
<evidence type="ECO:0000256" key="5">
    <source>
        <dbReference type="ARBA" id="ARBA00023163"/>
    </source>
</evidence>
<dbReference type="GO" id="GO:0000978">
    <property type="term" value="F:RNA polymerase II cis-regulatory region sequence-specific DNA binding"/>
    <property type="evidence" value="ECO:0007669"/>
    <property type="project" value="TreeGrafter"/>
</dbReference>
<dbReference type="GO" id="GO:0008270">
    <property type="term" value="F:zinc ion binding"/>
    <property type="evidence" value="ECO:0007669"/>
    <property type="project" value="InterPro"/>
</dbReference>
<dbReference type="PROSITE" id="PS50048">
    <property type="entry name" value="ZN2_CY6_FUNGAL_2"/>
    <property type="match status" value="1"/>
</dbReference>
<evidence type="ECO:0000313" key="9">
    <source>
        <dbReference type="EMBL" id="PNP40399.1"/>
    </source>
</evidence>
<feature type="domain" description="Zn(2)-C6 fungal-type" evidence="8">
    <location>
        <begin position="97"/>
        <end position="126"/>
    </location>
</feature>
<comment type="caution">
    <text evidence="9">The sequence shown here is derived from an EMBL/GenBank/DDBJ whole genome shotgun (WGS) entry which is preliminary data.</text>
</comment>
<dbReference type="SMART" id="SM00906">
    <property type="entry name" value="Fungal_trans"/>
    <property type="match status" value="1"/>
</dbReference>
<dbReference type="RefSeq" id="XP_018663254.2">
    <property type="nucleotide sequence ID" value="XM_018803557.2"/>
</dbReference>
<dbReference type="InterPro" id="IPR036864">
    <property type="entry name" value="Zn2-C6_fun-type_DNA-bd_sf"/>
</dbReference>
<dbReference type="SUPFAM" id="SSF57701">
    <property type="entry name" value="Zn2/Cys6 DNA-binding domain"/>
    <property type="match status" value="1"/>
</dbReference>
<keyword evidence="5" id="KW-0804">Transcription</keyword>
<keyword evidence="1" id="KW-0479">Metal-binding</keyword>
<evidence type="ECO:0000256" key="6">
    <source>
        <dbReference type="ARBA" id="ARBA00023242"/>
    </source>
</evidence>
<organism evidence="9 12">
    <name type="scientific">Trichoderma gamsii</name>
    <dbReference type="NCBI Taxonomy" id="398673"/>
    <lineage>
        <taxon>Eukaryota</taxon>
        <taxon>Fungi</taxon>
        <taxon>Dikarya</taxon>
        <taxon>Ascomycota</taxon>
        <taxon>Pezizomycotina</taxon>
        <taxon>Sordariomycetes</taxon>
        <taxon>Hypocreomycetidae</taxon>
        <taxon>Hypocreales</taxon>
        <taxon>Hypocreaceae</taxon>
        <taxon>Trichoderma</taxon>
    </lineage>
</organism>
<evidence type="ECO:0000256" key="1">
    <source>
        <dbReference type="ARBA" id="ARBA00022723"/>
    </source>
</evidence>
<dbReference type="Pfam" id="PF04082">
    <property type="entry name" value="Fungal_trans"/>
    <property type="match status" value="1"/>
</dbReference>
<dbReference type="PANTHER" id="PTHR31944">
    <property type="entry name" value="HEME-RESPONSIVE ZINC FINGER TRANSCRIPTION FACTOR HAP1"/>
    <property type="match status" value="1"/>
</dbReference>
<evidence type="ECO:0000313" key="12">
    <source>
        <dbReference type="Proteomes" id="UP000236546"/>
    </source>
</evidence>
<proteinExistence type="predicted"/>
<dbReference type="Gene3D" id="4.10.240.10">
    <property type="entry name" value="Zn(2)-C6 fungal-type DNA-binding domain"/>
    <property type="match status" value="1"/>
</dbReference>